<dbReference type="InterPro" id="IPR010061">
    <property type="entry name" value="MeMal-semiAld_DH"/>
</dbReference>
<dbReference type="RefSeq" id="XP_017782979.1">
    <property type="nucleotide sequence ID" value="XM_017927490.1"/>
</dbReference>
<evidence type="ECO:0000256" key="8">
    <source>
        <dbReference type="ARBA" id="ARBA00047644"/>
    </source>
</evidence>
<evidence type="ECO:0000256" key="3">
    <source>
        <dbReference type="ARBA" id="ARBA00023002"/>
    </source>
</evidence>
<evidence type="ECO:0000259" key="10">
    <source>
        <dbReference type="Pfam" id="PF00171"/>
    </source>
</evidence>
<evidence type="ECO:0000313" key="12">
    <source>
        <dbReference type="RefSeq" id="XP_017782979.1"/>
    </source>
</evidence>
<evidence type="ECO:0000256" key="6">
    <source>
        <dbReference type="ARBA" id="ARBA00039517"/>
    </source>
</evidence>
<dbReference type="Gene3D" id="3.40.605.10">
    <property type="entry name" value="Aldehyde Dehydrogenase, Chain A, domain 1"/>
    <property type="match status" value="1"/>
</dbReference>
<reference evidence="12" key="1">
    <citation type="submission" date="2025-08" db="UniProtKB">
        <authorList>
            <consortium name="RefSeq"/>
        </authorList>
    </citation>
    <scope>IDENTIFICATION</scope>
    <source>
        <tissue evidence="12">Whole Larva</tissue>
    </source>
</reference>
<comment type="catalytic activity">
    <reaction evidence="8">
        <text>2-methyl-3-oxopropanoate + NAD(+) + CoA + H2O = propanoyl-CoA + hydrogencarbonate + NADH + H(+)</text>
        <dbReference type="Rhea" id="RHEA:20804"/>
        <dbReference type="ChEBI" id="CHEBI:15377"/>
        <dbReference type="ChEBI" id="CHEBI:15378"/>
        <dbReference type="ChEBI" id="CHEBI:17544"/>
        <dbReference type="ChEBI" id="CHEBI:57287"/>
        <dbReference type="ChEBI" id="CHEBI:57392"/>
        <dbReference type="ChEBI" id="CHEBI:57540"/>
        <dbReference type="ChEBI" id="CHEBI:57700"/>
        <dbReference type="ChEBI" id="CHEBI:57945"/>
        <dbReference type="EC" id="1.2.1.27"/>
    </reaction>
    <physiologicalReaction direction="left-to-right" evidence="8">
        <dbReference type="Rhea" id="RHEA:20805"/>
    </physiologicalReaction>
</comment>
<organism evidence="11 12">
    <name type="scientific">Nicrophorus vespilloides</name>
    <name type="common">Boreal carrion beetle</name>
    <dbReference type="NCBI Taxonomy" id="110193"/>
    <lineage>
        <taxon>Eukaryota</taxon>
        <taxon>Metazoa</taxon>
        <taxon>Ecdysozoa</taxon>
        <taxon>Arthropoda</taxon>
        <taxon>Hexapoda</taxon>
        <taxon>Insecta</taxon>
        <taxon>Pterygota</taxon>
        <taxon>Neoptera</taxon>
        <taxon>Endopterygota</taxon>
        <taxon>Coleoptera</taxon>
        <taxon>Polyphaga</taxon>
        <taxon>Staphyliniformia</taxon>
        <taxon>Silphidae</taxon>
        <taxon>Nicrophorinae</taxon>
        <taxon>Nicrophorus</taxon>
    </lineage>
</organism>
<evidence type="ECO:0000256" key="5">
    <source>
        <dbReference type="ARBA" id="ARBA00037458"/>
    </source>
</evidence>
<feature type="domain" description="Aldehyde dehydrogenase" evidence="10">
    <location>
        <begin position="38"/>
        <end position="499"/>
    </location>
</feature>
<dbReference type="InterPro" id="IPR016160">
    <property type="entry name" value="Ald_DH_CS_CYS"/>
</dbReference>
<dbReference type="Gene3D" id="3.40.309.10">
    <property type="entry name" value="Aldehyde Dehydrogenase, Chain A, domain 2"/>
    <property type="match status" value="1"/>
</dbReference>
<evidence type="ECO:0000256" key="1">
    <source>
        <dbReference type="ARBA" id="ARBA00009986"/>
    </source>
</evidence>
<evidence type="ECO:0000256" key="2">
    <source>
        <dbReference type="ARBA" id="ARBA00013048"/>
    </source>
</evidence>
<dbReference type="PROSITE" id="PS00070">
    <property type="entry name" value="ALDEHYDE_DEHYDR_CYS"/>
    <property type="match status" value="1"/>
</dbReference>
<dbReference type="EC" id="1.2.1.27" evidence="2"/>
<evidence type="ECO:0000256" key="4">
    <source>
        <dbReference type="ARBA" id="ARBA00023027"/>
    </source>
</evidence>
<dbReference type="PANTHER" id="PTHR43866">
    <property type="entry name" value="MALONATE-SEMIALDEHYDE DEHYDROGENASE"/>
    <property type="match status" value="1"/>
</dbReference>
<dbReference type="NCBIfam" id="TIGR01722">
    <property type="entry name" value="MMSDH"/>
    <property type="match status" value="1"/>
</dbReference>
<dbReference type="InterPro" id="IPR016162">
    <property type="entry name" value="Ald_DH_N"/>
</dbReference>
<dbReference type="InterPro" id="IPR016163">
    <property type="entry name" value="Ald_DH_C"/>
</dbReference>
<keyword evidence="3" id="KW-0560">Oxidoreductase</keyword>
<comment type="function">
    <text evidence="5">Probable malonate and methylmalonate semialdehyde dehydrogenase involved in the catabolism of valine, thymine, and compounds catabolized by way of beta-alanine, including uracil and cytidine.</text>
</comment>
<comment type="catalytic activity">
    <reaction evidence="9">
        <text>3-oxopropanoate + NAD(+) + CoA + H2O = hydrogencarbonate + acetyl-CoA + NADH + H(+)</text>
        <dbReference type="Rhea" id="RHEA:76615"/>
        <dbReference type="ChEBI" id="CHEBI:15377"/>
        <dbReference type="ChEBI" id="CHEBI:15378"/>
        <dbReference type="ChEBI" id="CHEBI:17544"/>
        <dbReference type="ChEBI" id="CHEBI:33190"/>
        <dbReference type="ChEBI" id="CHEBI:57287"/>
        <dbReference type="ChEBI" id="CHEBI:57288"/>
        <dbReference type="ChEBI" id="CHEBI:57540"/>
        <dbReference type="ChEBI" id="CHEBI:57945"/>
        <dbReference type="EC" id="1.2.1.27"/>
    </reaction>
    <physiologicalReaction direction="left-to-right" evidence="9">
        <dbReference type="Rhea" id="RHEA:76616"/>
    </physiologicalReaction>
</comment>
<proteinExistence type="inferred from homology"/>
<dbReference type="InterPro" id="IPR015590">
    <property type="entry name" value="Aldehyde_DH_dom"/>
</dbReference>
<dbReference type="Proteomes" id="UP000695000">
    <property type="component" value="Unplaced"/>
</dbReference>
<name>A0ABM1N829_NICVS</name>
<dbReference type="InterPro" id="IPR016161">
    <property type="entry name" value="Ald_DH/histidinol_DH"/>
</dbReference>
<dbReference type="CDD" id="cd07085">
    <property type="entry name" value="ALDH_F6_MMSDH"/>
    <property type="match status" value="1"/>
</dbReference>
<accession>A0ABM1N829</accession>
<evidence type="ECO:0000256" key="7">
    <source>
        <dbReference type="ARBA" id="ARBA00042419"/>
    </source>
</evidence>
<keyword evidence="11" id="KW-1185">Reference proteome</keyword>
<dbReference type="PANTHER" id="PTHR43866:SF3">
    <property type="entry name" value="METHYLMALONATE-SEMIALDEHYDE DEHYDROGENASE [ACYLATING], MITOCHONDRIAL"/>
    <property type="match status" value="1"/>
</dbReference>
<gene>
    <name evidence="12" type="primary">LOC108567171</name>
</gene>
<evidence type="ECO:0000256" key="9">
    <source>
        <dbReference type="ARBA" id="ARBA00048821"/>
    </source>
</evidence>
<dbReference type="GeneID" id="108567171"/>
<evidence type="ECO:0000313" key="11">
    <source>
        <dbReference type="Proteomes" id="UP000695000"/>
    </source>
</evidence>
<dbReference type="SUPFAM" id="SSF53720">
    <property type="entry name" value="ALDH-like"/>
    <property type="match status" value="1"/>
</dbReference>
<sequence>MLSVPRNKALPIVNALRRYSSNVAPTTKLFINGEFKDSKATQWVDLHNPATNEVVTKVPVSTQAEMESAVESCKEAYKTWKQTSVLTRQQLMLKLQAVIRRDIKKIAANITTEQGKTLADAEGDVMRGLQVVEHACSAGTLLQGESLQNIARDMDIVSYKLPLGVTAGICPFNFPAMIPLWMFPMALIAGNTMVVKPSERDPGATMMLMELMQEVGCPPGVVNVIHGTHDSVNFICDNKDIKAISFVGSDRAGQHIYERGAANGKRIQSNLGAKNHAVVLPDANKEATIEQLAGAAFGAAGQRCMALSVAILVGEARDWIPDIAARAKQLKVNAGHEPGTDVGPVISPQAKQRIHDLIEAGIKQGAKCVLDGRNVKVDKYPNGNFVGPTLITEVQTHHECYKEEIFGPVLCVMTADTLEQAMEIVNANPYGNGTAIFTSNGSHARQFVNEIDVGQVGVNVPIPVPLPMFSFTGSRGSFLGDQHFYGKQGLNFYTQTKTITSLWRKGKAEAKPSVSMPVHN</sequence>
<protein>
    <recommendedName>
        <fullName evidence="6">Probable methylmalonate-semialdehyde/malonate-semialdehyde dehydrogenase [acylating], mitochondrial</fullName>
        <ecNumber evidence="2">1.2.1.27</ecNumber>
    </recommendedName>
    <alternativeName>
        <fullName evidence="7">Malonate-semialdehyde dehydrogenase [acylating]</fullName>
    </alternativeName>
</protein>
<keyword evidence="4" id="KW-0520">NAD</keyword>
<comment type="similarity">
    <text evidence="1">Belongs to the aldehyde dehydrogenase family.</text>
</comment>
<dbReference type="Pfam" id="PF00171">
    <property type="entry name" value="Aldedh"/>
    <property type="match status" value="1"/>
</dbReference>